<dbReference type="eggNOG" id="KOG2499">
    <property type="taxonomic scope" value="Eukaryota"/>
</dbReference>
<evidence type="ECO:0000313" key="13">
    <source>
        <dbReference type="Proteomes" id="UP000015103"/>
    </source>
</evidence>
<name>T1HVQ5_RHOPR</name>
<dbReference type="GO" id="GO:0005975">
    <property type="term" value="P:carbohydrate metabolic process"/>
    <property type="evidence" value="ECO:0007669"/>
    <property type="project" value="InterPro"/>
</dbReference>
<comment type="catalytic activity">
    <reaction evidence="1">
        <text>Hydrolysis of terminal non-reducing N-acetyl-D-hexosamine residues in N-acetyl-beta-D-hexosaminides.</text>
        <dbReference type="EC" id="3.2.1.52"/>
    </reaction>
</comment>
<sequence length="620" mass="70428">MPAMNSNILYPLLIWTTTHFITSAIVIEPFEELGSPTSDVNVWTWTCTDHGCKKSSVGENNTSLISENVCNLLCPPGNLWPQPTGRLEVSAKYVAINLDHIVLNVQPRKQERVLDEKTEFNVTKALDKFLKQFSSLKKNTKNFQVGRGLVITLDIEMSHVYKYETGVDESYKLNITPLSDNMMNVTIESKTFLGTRHGLETVSQLLVFDSLSGSIVAPSQVCITDKPAYTHRGLALDTARNYIPVTYILSTLDAMASVKLNTLHWHITDSHSFPFVSKHYPKFSEYGAYSPEKVYTEDDIRTIVDLARLHGIRVVPELDLPAHVGEGWQAAPKDAITCFNAQPWQQYCVEPPCGQIDPTADSVYEILAGLYADFNELFDADHFHMGGDEVNLNCWNTTERIVKNMEKLNLPRTHEGFHQLWGNFQRKAERIFRENGGQNKSLLLWTSSLTEENIDQYLDNGKDYIIQVWTTSKNHVIKNLLQKNYQIILSNFDALYFDCGFGAWVGTGNNWCSPYIPWQTVYENTPEKIVSGLDLEMDYTKLILGSEAALWTEQADASSMENRFWPRGAALAESLWSPGLQWPAAERRYILQRERFVQRGINADTVVPEWCRQNQGSCHS</sequence>
<evidence type="ECO:0000259" key="10">
    <source>
        <dbReference type="Pfam" id="PF00728"/>
    </source>
</evidence>
<feature type="chain" id="PRO_5037930877" description="beta-N-acetylhexosaminidase" evidence="9">
    <location>
        <begin position="24"/>
        <end position="620"/>
    </location>
</feature>
<evidence type="ECO:0000256" key="6">
    <source>
        <dbReference type="ARBA" id="ARBA00023180"/>
    </source>
</evidence>
<dbReference type="PIRSF" id="PIRSF001093">
    <property type="entry name" value="B-hxosamndse_ab_euk"/>
    <property type="match status" value="1"/>
</dbReference>
<dbReference type="PANTHER" id="PTHR22600:SF26">
    <property type="entry name" value="BETA-N-ACETYLHEXOSAMINIDASE"/>
    <property type="match status" value="1"/>
</dbReference>
<dbReference type="SUPFAM" id="SSF55545">
    <property type="entry name" value="beta-N-acetylhexosaminidase-like domain"/>
    <property type="match status" value="1"/>
</dbReference>
<keyword evidence="7" id="KW-0326">Glycosidase</keyword>
<protein>
    <recommendedName>
        <fullName evidence="3">beta-N-acetylhexosaminidase</fullName>
        <ecNumber evidence="3">3.2.1.52</ecNumber>
    </recommendedName>
</protein>
<dbReference type="Gene3D" id="3.30.379.10">
    <property type="entry name" value="Chitobiase/beta-hexosaminidase domain 2-like"/>
    <property type="match status" value="1"/>
</dbReference>
<evidence type="ECO:0000256" key="8">
    <source>
        <dbReference type="PIRSR" id="PIRSR001093-1"/>
    </source>
</evidence>
<evidence type="ECO:0000256" key="3">
    <source>
        <dbReference type="ARBA" id="ARBA00012663"/>
    </source>
</evidence>
<dbReference type="CDD" id="cd06562">
    <property type="entry name" value="GH20_HexA_HexB-like"/>
    <property type="match status" value="1"/>
</dbReference>
<dbReference type="RefSeq" id="XP_073994789.1">
    <property type="nucleotide sequence ID" value="XM_074138688.1"/>
</dbReference>
<feature type="active site" description="Proton donor" evidence="8">
    <location>
        <position position="389"/>
    </location>
</feature>
<dbReference type="FunFam" id="3.20.20.80:FF:000063">
    <property type="entry name" value="Beta-hexosaminidase"/>
    <property type="match status" value="1"/>
</dbReference>
<feature type="domain" description="Glycoside hydrolase family 20 catalytic" evidence="10">
    <location>
        <begin position="229"/>
        <end position="578"/>
    </location>
</feature>
<keyword evidence="13" id="KW-1185">Reference proteome</keyword>
<dbReference type="EC" id="3.2.1.52" evidence="3"/>
<dbReference type="InterPro" id="IPR029018">
    <property type="entry name" value="Hex-like_dom2"/>
</dbReference>
<dbReference type="InterPro" id="IPR029019">
    <property type="entry name" value="HEX_eukaryotic_N"/>
</dbReference>
<dbReference type="InterPro" id="IPR017853">
    <property type="entry name" value="GH"/>
</dbReference>
<evidence type="ECO:0000313" key="12">
    <source>
        <dbReference type="EnsemblMetazoa" id="RPRC008125-PA"/>
    </source>
</evidence>
<dbReference type="GO" id="GO:0016231">
    <property type="term" value="F:beta-N-acetylglucosaminidase activity"/>
    <property type="evidence" value="ECO:0007669"/>
    <property type="project" value="TreeGrafter"/>
</dbReference>
<evidence type="ECO:0000256" key="2">
    <source>
        <dbReference type="ARBA" id="ARBA00006285"/>
    </source>
</evidence>
<reference evidence="12" key="1">
    <citation type="submission" date="2015-05" db="UniProtKB">
        <authorList>
            <consortium name="EnsemblMetazoa"/>
        </authorList>
    </citation>
    <scope>IDENTIFICATION</scope>
</reference>
<dbReference type="PANTHER" id="PTHR22600">
    <property type="entry name" value="BETA-HEXOSAMINIDASE"/>
    <property type="match status" value="1"/>
</dbReference>
<feature type="domain" description="Beta-hexosaminidase eukaryotic type N-terminal" evidence="11">
    <location>
        <begin position="79"/>
        <end position="205"/>
    </location>
</feature>
<dbReference type="AlphaFoldDB" id="T1HVQ5"/>
<dbReference type="Proteomes" id="UP000015103">
    <property type="component" value="Unassembled WGS sequence"/>
</dbReference>
<accession>T1HVQ5</accession>
<dbReference type="InterPro" id="IPR015883">
    <property type="entry name" value="Glyco_hydro_20_cat"/>
</dbReference>
<dbReference type="GO" id="GO:0005886">
    <property type="term" value="C:plasma membrane"/>
    <property type="evidence" value="ECO:0007669"/>
    <property type="project" value="TreeGrafter"/>
</dbReference>
<dbReference type="EnsemblMetazoa" id="RPRC008125-RA">
    <property type="protein sequence ID" value="RPRC008125-PA"/>
    <property type="gene ID" value="RPRC008125"/>
</dbReference>
<dbReference type="GeneID" id="141459520"/>
<dbReference type="PRINTS" id="PR00738">
    <property type="entry name" value="GLHYDRLASE20"/>
</dbReference>
<evidence type="ECO:0000256" key="1">
    <source>
        <dbReference type="ARBA" id="ARBA00001231"/>
    </source>
</evidence>
<keyword evidence="4 9" id="KW-0732">Signal</keyword>
<organism evidence="12 13">
    <name type="scientific">Rhodnius prolixus</name>
    <name type="common">Triatomid bug</name>
    <dbReference type="NCBI Taxonomy" id="13249"/>
    <lineage>
        <taxon>Eukaryota</taxon>
        <taxon>Metazoa</taxon>
        <taxon>Ecdysozoa</taxon>
        <taxon>Arthropoda</taxon>
        <taxon>Hexapoda</taxon>
        <taxon>Insecta</taxon>
        <taxon>Pterygota</taxon>
        <taxon>Neoptera</taxon>
        <taxon>Paraneoptera</taxon>
        <taxon>Hemiptera</taxon>
        <taxon>Heteroptera</taxon>
        <taxon>Panheteroptera</taxon>
        <taxon>Cimicomorpha</taxon>
        <taxon>Reduviidae</taxon>
        <taxon>Triatominae</taxon>
        <taxon>Rhodnius</taxon>
    </lineage>
</organism>
<dbReference type="InterPro" id="IPR025705">
    <property type="entry name" value="Beta_hexosaminidase_sua/sub"/>
</dbReference>
<dbReference type="EMBL" id="ACPB03001677">
    <property type="status" value="NOT_ANNOTATED_CDS"/>
    <property type="molecule type" value="Genomic_DNA"/>
</dbReference>
<keyword evidence="5" id="KW-0378">Hydrolase</keyword>
<dbReference type="SUPFAM" id="SSF51445">
    <property type="entry name" value="(Trans)glycosidases"/>
    <property type="match status" value="1"/>
</dbReference>
<keyword evidence="6" id="KW-0325">Glycoprotein</keyword>
<evidence type="ECO:0000256" key="4">
    <source>
        <dbReference type="ARBA" id="ARBA00022729"/>
    </source>
</evidence>
<dbReference type="Pfam" id="PF00728">
    <property type="entry name" value="Glyco_hydro_20"/>
    <property type="match status" value="1"/>
</dbReference>
<proteinExistence type="inferred from homology"/>
<feature type="signal peptide" evidence="9">
    <location>
        <begin position="1"/>
        <end position="23"/>
    </location>
</feature>
<dbReference type="GO" id="GO:0030203">
    <property type="term" value="P:glycosaminoglycan metabolic process"/>
    <property type="evidence" value="ECO:0007669"/>
    <property type="project" value="TreeGrafter"/>
</dbReference>
<evidence type="ECO:0000256" key="7">
    <source>
        <dbReference type="ARBA" id="ARBA00023295"/>
    </source>
</evidence>
<dbReference type="VEuPathDB" id="VectorBase:RPRC008125"/>
<dbReference type="InParanoid" id="T1HVQ5"/>
<dbReference type="Gene3D" id="3.20.20.80">
    <property type="entry name" value="Glycosidases"/>
    <property type="match status" value="1"/>
</dbReference>
<evidence type="ECO:0000259" key="11">
    <source>
        <dbReference type="Pfam" id="PF14845"/>
    </source>
</evidence>
<dbReference type="Pfam" id="PF14845">
    <property type="entry name" value="Glycohydro_20b2"/>
    <property type="match status" value="1"/>
</dbReference>
<evidence type="ECO:0000256" key="5">
    <source>
        <dbReference type="ARBA" id="ARBA00022801"/>
    </source>
</evidence>
<dbReference type="STRING" id="13249.T1HVQ5"/>
<dbReference type="FunCoup" id="T1HVQ5">
    <property type="interactions" value="362"/>
</dbReference>
<evidence type="ECO:0000256" key="9">
    <source>
        <dbReference type="SAM" id="SignalP"/>
    </source>
</evidence>
<dbReference type="HOGENOM" id="CLU_007082_0_1_1"/>
<comment type="similarity">
    <text evidence="2">Belongs to the glycosyl hydrolase 20 family.</text>
</comment>